<dbReference type="EMBL" id="LN902845">
    <property type="protein sequence ID" value="CUT99113.1"/>
    <property type="molecule type" value="Genomic_DNA"/>
</dbReference>
<organism evidence="1 2">
    <name type="scientific">Echinococcus multilocularis</name>
    <name type="common">Fox tapeworm</name>
    <dbReference type="NCBI Taxonomy" id="6211"/>
    <lineage>
        <taxon>Eukaryota</taxon>
        <taxon>Metazoa</taxon>
        <taxon>Spiralia</taxon>
        <taxon>Lophotrochozoa</taxon>
        <taxon>Platyhelminthes</taxon>
        <taxon>Cestoda</taxon>
        <taxon>Eucestoda</taxon>
        <taxon>Cyclophyllidea</taxon>
        <taxon>Taeniidae</taxon>
        <taxon>Echinococcus</taxon>
    </lineage>
</organism>
<accession>A0A0S4MLI5</accession>
<sequence>MTARCRSDAPEPSIFRASQFGRLLHTPQRMPTSMSTDLLSVLTNTFCGISWASALGTLTGRSVHPTAPVLLTKNGPLGTRTFNAQLHLQQYTRMKRVGNLTHLKFENRLSSFRAQHL</sequence>
<proteinExistence type="predicted"/>
<evidence type="ECO:0000313" key="2">
    <source>
        <dbReference type="Proteomes" id="UP000017246"/>
    </source>
</evidence>
<reference evidence="1" key="2">
    <citation type="submission" date="2015-11" db="EMBL/GenBank/DDBJ databases">
        <authorList>
            <person name="Zhang Y."/>
            <person name="Guo Z."/>
        </authorList>
    </citation>
    <scope>NUCLEOTIDE SEQUENCE</scope>
</reference>
<dbReference type="Proteomes" id="UP000017246">
    <property type="component" value="Unassembled WGS sequence"/>
</dbReference>
<evidence type="ECO:0000313" key="1">
    <source>
        <dbReference type="EMBL" id="CUT99113.1"/>
    </source>
</evidence>
<protein>
    <submittedName>
        <fullName evidence="1">Uncharacterized protein</fullName>
    </submittedName>
</protein>
<name>A0A0S4MLI5_ECHMU</name>
<dbReference type="AlphaFoldDB" id="A0A0S4MLI5"/>
<keyword evidence="2" id="KW-1185">Reference proteome</keyword>
<dbReference type="OrthoDB" id="8300056at2759"/>
<reference evidence="1" key="1">
    <citation type="journal article" date="2013" name="Nature">
        <title>The genomes of four tapeworm species reveal adaptations to parasitism.</title>
        <authorList>
            <person name="Tsai I.J."/>
            <person name="Zarowiecki M."/>
            <person name="Holroyd N."/>
            <person name="Garciarrubio A."/>
            <person name="Sanchez-Flores A."/>
            <person name="Brooks K.L."/>
            <person name="Tracey A."/>
            <person name="Bobes R.J."/>
            <person name="Fragoso G."/>
            <person name="Sciutto E."/>
            <person name="Aslett M."/>
            <person name="Beasley H."/>
            <person name="Bennett H.M."/>
            <person name="Cai J."/>
            <person name="Camicia F."/>
            <person name="Clark R."/>
            <person name="Cucher M."/>
            <person name="De Silva N."/>
            <person name="Day T.A."/>
            <person name="Deplazes P."/>
            <person name="Estrada K."/>
            <person name="Fernandez C."/>
            <person name="Holland P.W."/>
            <person name="Hou J."/>
            <person name="Hu S."/>
            <person name="Huckvale T."/>
            <person name="Hung S.S."/>
            <person name="Kamenetzky L."/>
            <person name="Keane J.A."/>
            <person name="Kiss F."/>
            <person name="Koziol U."/>
            <person name="Lambert O."/>
            <person name="Liu K."/>
            <person name="Luo X."/>
            <person name="Luo Y."/>
            <person name="Macchiaroli N."/>
            <person name="Nichol S."/>
            <person name="Paps J."/>
            <person name="Parkinson J."/>
            <person name="Pouchkina-Stantcheva N."/>
            <person name="Riddiford N."/>
            <person name="Rosenzvit M."/>
            <person name="Salinas G."/>
            <person name="Wasmuth J.D."/>
            <person name="Zamanian M."/>
            <person name="Zheng Y."/>
            <person name="Cai X."/>
            <person name="Soberon X."/>
            <person name="Olson P.D."/>
            <person name="Laclette J.P."/>
            <person name="Brehm K."/>
            <person name="Berriman M."/>
            <person name="Garciarrubio A."/>
            <person name="Bobes R.J."/>
            <person name="Fragoso G."/>
            <person name="Sanchez-Flores A."/>
            <person name="Estrada K."/>
            <person name="Cevallos M.A."/>
            <person name="Morett E."/>
            <person name="Gonzalez V."/>
            <person name="Portillo T."/>
            <person name="Ochoa-Leyva A."/>
            <person name="Jose M.V."/>
            <person name="Sciutto E."/>
            <person name="Landa A."/>
            <person name="Jimenez L."/>
            <person name="Valdes V."/>
            <person name="Carrero J.C."/>
            <person name="Larralde C."/>
            <person name="Morales-Montor J."/>
            <person name="Limon-Lason J."/>
            <person name="Soberon X."/>
            <person name="Laclette J.P."/>
        </authorList>
    </citation>
    <scope>NUCLEOTIDE SEQUENCE [LARGE SCALE GENOMIC DNA]</scope>
</reference>